<name>A0ABM7LQ65_9ACTN</name>
<dbReference type="RefSeq" id="WP_189333450.1">
    <property type="nucleotide sequence ID" value="NZ_AP023356.1"/>
</dbReference>
<sequence>MSNRSGTAVALLLALLVVIGGCQLRDWALGDERWLTARMSDGRLTLDIGGQCGADSYLSYLRIAGDTGVLWEIRAADPVRATPTVVVGVVPPDFTEQTPPGALSGTLFVRLRTNFDYAADVDLAEVADDGPLTFEPQPIWNETSPVRAERC</sequence>
<evidence type="ECO:0008006" key="3">
    <source>
        <dbReference type="Google" id="ProtNLM"/>
    </source>
</evidence>
<proteinExistence type="predicted"/>
<accession>A0ABM7LQ65</accession>
<evidence type="ECO:0000313" key="1">
    <source>
        <dbReference type="EMBL" id="BCJ41401.1"/>
    </source>
</evidence>
<keyword evidence="2" id="KW-1185">Reference proteome</keyword>
<reference evidence="1 2" key="1">
    <citation type="submission" date="2020-08" db="EMBL/GenBank/DDBJ databases">
        <title>Whole genome shotgun sequence of Actinoplanes ianthinogenes NBRC 13996.</title>
        <authorList>
            <person name="Komaki H."/>
            <person name="Tamura T."/>
        </authorList>
    </citation>
    <scope>NUCLEOTIDE SEQUENCE [LARGE SCALE GENOMIC DNA]</scope>
    <source>
        <strain evidence="1 2">NBRC 13996</strain>
    </source>
</reference>
<dbReference type="PROSITE" id="PS51257">
    <property type="entry name" value="PROKAR_LIPOPROTEIN"/>
    <property type="match status" value="1"/>
</dbReference>
<protein>
    <recommendedName>
        <fullName evidence="3">Lipoprotein</fullName>
    </recommendedName>
</protein>
<organism evidence="1 2">
    <name type="scientific">Actinoplanes ianthinogenes</name>
    <dbReference type="NCBI Taxonomy" id="122358"/>
    <lineage>
        <taxon>Bacteria</taxon>
        <taxon>Bacillati</taxon>
        <taxon>Actinomycetota</taxon>
        <taxon>Actinomycetes</taxon>
        <taxon>Micromonosporales</taxon>
        <taxon>Micromonosporaceae</taxon>
        <taxon>Actinoplanes</taxon>
    </lineage>
</organism>
<evidence type="ECO:0000313" key="2">
    <source>
        <dbReference type="Proteomes" id="UP000676967"/>
    </source>
</evidence>
<dbReference type="EMBL" id="AP023356">
    <property type="protein sequence ID" value="BCJ41401.1"/>
    <property type="molecule type" value="Genomic_DNA"/>
</dbReference>
<dbReference type="Proteomes" id="UP000676967">
    <property type="component" value="Chromosome"/>
</dbReference>
<gene>
    <name evidence="1" type="ORF">Aiant_20580</name>
</gene>